<dbReference type="EMBL" id="JACBNY010000016">
    <property type="protein sequence ID" value="MBA0017189.1"/>
    <property type="molecule type" value="Genomic_DNA"/>
</dbReference>
<evidence type="ECO:0000313" key="2">
    <source>
        <dbReference type="EMBL" id="MBA0017189.1"/>
    </source>
</evidence>
<feature type="region of interest" description="Disordered" evidence="1">
    <location>
        <begin position="42"/>
        <end position="77"/>
    </location>
</feature>
<feature type="compositionally biased region" description="Acidic residues" evidence="1">
    <location>
        <begin position="56"/>
        <end position="69"/>
    </location>
</feature>
<dbReference type="AlphaFoldDB" id="A0A7V8SK94"/>
<feature type="compositionally biased region" description="Basic and acidic residues" evidence="1">
    <location>
        <begin position="42"/>
        <end position="54"/>
    </location>
</feature>
<proteinExistence type="predicted"/>
<sequence length="77" mass="8766">MAYKVVQAFVDLKDGDKEYRVGDTYESDDPKRIKDLLANDNKGRHDYLKGKPLIESDGEQTEVEPPEEVEAPKKGKK</sequence>
<keyword evidence="3" id="KW-1185">Reference proteome</keyword>
<evidence type="ECO:0000256" key="1">
    <source>
        <dbReference type="SAM" id="MobiDB-lite"/>
    </source>
</evidence>
<dbReference type="RefSeq" id="WP_180747318.1">
    <property type="nucleotide sequence ID" value="NZ_CBCRWQ010000015.1"/>
</dbReference>
<reference evidence="2 3" key="1">
    <citation type="submission" date="2020-07" db="EMBL/GenBank/DDBJ databases">
        <authorList>
            <person name="Hilgarth M."/>
            <person name="Werum V."/>
            <person name="Vogel R.F."/>
        </authorList>
    </citation>
    <scope>NUCLEOTIDE SEQUENCE [LARGE SCALE GENOMIC DNA]</scope>
    <source>
        <strain evidence="2 3">DSM 28961</strain>
    </source>
</reference>
<dbReference type="Proteomes" id="UP000530186">
    <property type="component" value="Unassembled WGS sequence"/>
</dbReference>
<evidence type="ECO:0000313" key="3">
    <source>
        <dbReference type="Proteomes" id="UP000530186"/>
    </source>
</evidence>
<name>A0A7V8SK94_9LACT</name>
<gene>
    <name evidence="2" type="ORF">HZR21_08675</name>
</gene>
<organism evidence="2 3">
    <name type="scientific">Pseudolactococcus laudensis</name>
    <dbReference type="NCBI Taxonomy" id="1494461"/>
    <lineage>
        <taxon>Bacteria</taxon>
        <taxon>Bacillati</taxon>
        <taxon>Bacillota</taxon>
        <taxon>Bacilli</taxon>
        <taxon>Lactobacillales</taxon>
        <taxon>Streptococcaceae</taxon>
        <taxon>Pseudolactococcus</taxon>
    </lineage>
</organism>
<accession>A0A7V8SK94</accession>
<protein>
    <submittedName>
        <fullName evidence="2">Uncharacterized protein</fullName>
    </submittedName>
</protein>
<comment type="caution">
    <text evidence="2">The sequence shown here is derived from an EMBL/GenBank/DDBJ whole genome shotgun (WGS) entry which is preliminary data.</text>
</comment>
<dbReference type="GeneID" id="303195590"/>